<keyword evidence="4" id="KW-1185">Reference proteome</keyword>
<evidence type="ECO:0000313" key="3">
    <source>
        <dbReference type="EMBL" id="TDO37919.1"/>
    </source>
</evidence>
<gene>
    <name evidence="3" type="ORF">C8E87_1556</name>
</gene>
<proteinExistence type="predicted"/>
<protein>
    <submittedName>
        <fullName evidence="3">Uncharacterized protein</fullName>
    </submittedName>
</protein>
<keyword evidence="2" id="KW-0732">Signal</keyword>
<feature type="signal peptide" evidence="2">
    <location>
        <begin position="1"/>
        <end position="33"/>
    </location>
</feature>
<name>A0A4R6JNV3_9ACTN</name>
<evidence type="ECO:0000256" key="2">
    <source>
        <dbReference type="SAM" id="SignalP"/>
    </source>
</evidence>
<keyword evidence="1" id="KW-0472">Membrane</keyword>
<dbReference type="AlphaFoldDB" id="A0A4R6JNV3"/>
<accession>A0A4R6JNV3</accession>
<sequence length="222" mass="22817">MVRGAITRFVAATGVLAAAAVLAAGLAPGAAMAEGAPKPAPKPNTIQITGKGIDDPIVITQGDSKRLFSSLLSEVNWMYSARSQTAALPADKLGAKYTITVLAGKTGLQTYDVFPSAVGGPRAHRLAKQPGGKKAAEGWFYGRLTLPETLRVSGVPLEAKPDVVGGGIGGGIGEDLVEDAEAAAGVDEVLGEMRRLYLLNGAVIAVIFIGVAGIAFLIRRRV</sequence>
<evidence type="ECO:0000256" key="1">
    <source>
        <dbReference type="SAM" id="Phobius"/>
    </source>
</evidence>
<dbReference type="OrthoDB" id="3381546at2"/>
<keyword evidence="1" id="KW-1133">Transmembrane helix</keyword>
<keyword evidence="1" id="KW-0812">Transmembrane</keyword>
<dbReference type="Proteomes" id="UP000294901">
    <property type="component" value="Unassembled WGS sequence"/>
</dbReference>
<organism evidence="3 4">
    <name type="scientific">Paractinoplanes brasiliensis</name>
    <dbReference type="NCBI Taxonomy" id="52695"/>
    <lineage>
        <taxon>Bacteria</taxon>
        <taxon>Bacillati</taxon>
        <taxon>Actinomycetota</taxon>
        <taxon>Actinomycetes</taxon>
        <taxon>Micromonosporales</taxon>
        <taxon>Micromonosporaceae</taxon>
        <taxon>Paractinoplanes</taxon>
    </lineage>
</organism>
<dbReference type="EMBL" id="SNWR01000001">
    <property type="protein sequence ID" value="TDO37919.1"/>
    <property type="molecule type" value="Genomic_DNA"/>
</dbReference>
<feature type="chain" id="PRO_5020272266" evidence="2">
    <location>
        <begin position="34"/>
        <end position="222"/>
    </location>
</feature>
<reference evidence="3 4" key="1">
    <citation type="submission" date="2019-03" db="EMBL/GenBank/DDBJ databases">
        <title>Sequencing the genomes of 1000 actinobacteria strains.</title>
        <authorList>
            <person name="Klenk H.-P."/>
        </authorList>
    </citation>
    <scope>NUCLEOTIDE SEQUENCE [LARGE SCALE GENOMIC DNA]</scope>
    <source>
        <strain evidence="3 4">DSM 43805</strain>
    </source>
</reference>
<evidence type="ECO:0000313" key="4">
    <source>
        <dbReference type="Proteomes" id="UP000294901"/>
    </source>
</evidence>
<comment type="caution">
    <text evidence="3">The sequence shown here is derived from an EMBL/GenBank/DDBJ whole genome shotgun (WGS) entry which is preliminary data.</text>
</comment>
<dbReference type="RefSeq" id="WP_133872479.1">
    <property type="nucleotide sequence ID" value="NZ_BOMD01000110.1"/>
</dbReference>
<feature type="transmembrane region" description="Helical" evidence="1">
    <location>
        <begin position="196"/>
        <end position="218"/>
    </location>
</feature>